<reference evidence="6 7" key="1">
    <citation type="submission" date="2019-08" db="EMBL/GenBank/DDBJ databases">
        <title>In-depth cultivation of the pig gut microbiome towards novel bacterial diversity and tailored functional studies.</title>
        <authorList>
            <person name="Wylensek D."/>
            <person name="Hitch T.C.A."/>
            <person name="Clavel T."/>
        </authorList>
    </citation>
    <scope>NUCLEOTIDE SEQUENCE [LARGE SCALE GENOMIC DNA]</scope>
    <source>
        <strain evidence="6 7">WCA-383-APC-5B</strain>
    </source>
</reference>
<evidence type="ECO:0000313" key="6">
    <source>
        <dbReference type="EMBL" id="MSR91444.1"/>
    </source>
</evidence>
<evidence type="ECO:0000256" key="4">
    <source>
        <dbReference type="ARBA" id="ARBA00022840"/>
    </source>
</evidence>
<dbReference type="EMBL" id="VULX01000010">
    <property type="protein sequence ID" value="MSR91444.1"/>
    <property type="molecule type" value="Genomic_DNA"/>
</dbReference>
<organism evidence="6 7">
    <name type="scientific">Inconstantimicrobium porci</name>
    <dbReference type="NCBI Taxonomy" id="2652291"/>
    <lineage>
        <taxon>Bacteria</taxon>
        <taxon>Bacillati</taxon>
        <taxon>Bacillota</taxon>
        <taxon>Clostridia</taxon>
        <taxon>Eubacteriales</taxon>
        <taxon>Clostridiaceae</taxon>
        <taxon>Inconstantimicrobium</taxon>
    </lineage>
</organism>
<gene>
    <name evidence="6" type="ORF">FYJ33_08465</name>
</gene>
<comment type="caution">
    <text evidence="6">The sequence shown here is derived from an EMBL/GenBank/DDBJ whole genome shotgun (WGS) entry which is preliminary data.</text>
</comment>
<keyword evidence="4 6" id="KW-0067">ATP-binding</keyword>
<evidence type="ECO:0000256" key="1">
    <source>
        <dbReference type="ARBA" id="ARBA00005417"/>
    </source>
</evidence>
<dbReference type="GO" id="GO:0005524">
    <property type="term" value="F:ATP binding"/>
    <property type="evidence" value="ECO:0007669"/>
    <property type="project" value="UniProtKB-KW"/>
</dbReference>
<dbReference type="SUPFAM" id="SSF52540">
    <property type="entry name" value="P-loop containing nucleoside triphosphate hydrolases"/>
    <property type="match status" value="1"/>
</dbReference>
<dbReference type="Pfam" id="PF00005">
    <property type="entry name" value="ABC_tran"/>
    <property type="match status" value="1"/>
</dbReference>
<dbReference type="InterPro" id="IPR003593">
    <property type="entry name" value="AAA+_ATPase"/>
</dbReference>
<dbReference type="Proteomes" id="UP000460287">
    <property type="component" value="Unassembled WGS sequence"/>
</dbReference>
<dbReference type="InterPro" id="IPR027417">
    <property type="entry name" value="P-loop_NTPase"/>
</dbReference>
<dbReference type="Gene3D" id="3.40.50.300">
    <property type="entry name" value="P-loop containing nucleotide triphosphate hydrolases"/>
    <property type="match status" value="1"/>
</dbReference>
<accession>A0A7X2MYI4</accession>
<sequence length="295" mass="33897">MLEICNISKKYNTKDTFFSNKNINLKIDEGEIIGFLGANGAGKTTLIKIICNLISPTNGKVLINGKDIKDNPDEVHKNVGVVLEGARNVYNFLSIDYNIDYFTYLNKLDPELIKERKEKLLELFELKEKHDVPVNSLSRGMQQKVAIIVALLKNPDILILDEPTLGLDVVSKEKMIKLLKEIATKFNKTLIVSSHEMNVIENLCDKIAFFNKGQLTQYDTINNLKFSNNYTYSDVVVVKQDNIVEYLKKNHITYTEEDDFLDFKIKNVVKFISEFPDINVIKIEKEYDKIESLFN</sequence>
<evidence type="ECO:0000256" key="2">
    <source>
        <dbReference type="ARBA" id="ARBA00022448"/>
    </source>
</evidence>
<dbReference type="InterPro" id="IPR003439">
    <property type="entry name" value="ABC_transporter-like_ATP-bd"/>
</dbReference>
<protein>
    <submittedName>
        <fullName evidence="6">ABC transporter ATP-binding protein</fullName>
    </submittedName>
</protein>
<evidence type="ECO:0000313" key="7">
    <source>
        <dbReference type="Proteomes" id="UP000460287"/>
    </source>
</evidence>
<dbReference type="InterPro" id="IPR050763">
    <property type="entry name" value="ABC_transporter_ATP-binding"/>
</dbReference>
<dbReference type="PANTHER" id="PTHR42711:SF5">
    <property type="entry name" value="ABC TRANSPORTER ATP-BINDING PROTEIN NATA"/>
    <property type="match status" value="1"/>
</dbReference>
<keyword evidence="7" id="KW-1185">Reference proteome</keyword>
<dbReference type="RefSeq" id="WP_154531335.1">
    <property type="nucleotide sequence ID" value="NZ_VULX01000010.1"/>
</dbReference>
<dbReference type="CDD" id="cd03230">
    <property type="entry name" value="ABC_DR_subfamily_A"/>
    <property type="match status" value="1"/>
</dbReference>
<dbReference type="AlphaFoldDB" id="A0A7X2MYI4"/>
<dbReference type="PANTHER" id="PTHR42711">
    <property type="entry name" value="ABC TRANSPORTER ATP-BINDING PROTEIN"/>
    <property type="match status" value="1"/>
</dbReference>
<comment type="similarity">
    <text evidence="1">Belongs to the ABC transporter superfamily.</text>
</comment>
<dbReference type="GO" id="GO:0016887">
    <property type="term" value="F:ATP hydrolysis activity"/>
    <property type="evidence" value="ECO:0007669"/>
    <property type="project" value="InterPro"/>
</dbReference>
<dbReference type="SMART" id="SM00382">
    <property type="entry name" value="AAA"/>
    <property type="match status" value="1"/>
</dbReference>
<keyword evidence="2" id="KW-0813">Transport</keyword>
<feature type="domain" description="ABC transporter" evidence="5">
    <location>
        <begin position="2"/>
        <end position="237"/>
    </location>
</feature>
<dbReference type="PROSITE" id="PS50893">
    <property type="entry name" value="ABC_TRANSPORTER_2"/>
    <property type="match status" value="1"/>
</dbReference>
<name>A0A7X2MYI4_9CLOT</name>
<evidence type="ECO:0000259" key="5">
    <source>
        <dbReference type="PROSITE" id="PS50893"/>
    </source>
</evidence>
<proteinExistence type="inferred from homology"/>
<keyword evidence="3" id="KW-0547">Nucleotide-binding</keyword>
<evidence type="ECO:0000256" key="3">
    <source>
        <dbReference type="ARBA" id="ARBA00022741"/>
    </source>
</evidence>